<feature type="compositionally biased region" description="Low complexity" evidence="1">
    <location>
        <begin position="93"/>
        <end position="102"/>
    </location>
</feature>
<feature type="compositionally biased region" description="Polar residues" evidence="1">
    <location>
        <begin position="44"/>
        <end position="70"/>
    </location>
</feature>
<dbReference type="Proteomes" id="UP000001072">
    <property type="component" value="Unassembled WGS sequence"/>
</dbReference>
<feature type="compositionally biased region" description="Low complexity" evidence="1">
    <location>
        <begin position="469"/>
        <end position="478"/>
    </location>
</feature>
<dbReference type="EMBL" id="GL883117">
    <property type="protein sequence ID" value="EGG04688.1"/>
    <property type="molecule type" value="Genomic_DNA"/>
</dbReference>
<feature type="compositionally biased region" description="Polar residues" evidence="1">
    <location>
        <begin position="117"/>
        <end position="128"/>
    </location>
</feature>
<feature type="region of interest" description="Disordered" evidence="1">
    <location>
        <begin position="1"/>
        <end position="192"/>
    </location>
</feature>
<protein>
    <submittedName>
        <fullName evidence="2">Uncharacterized protein</fullName>
    </submittedName>
</protein>
<name>F4RSI4_MELLP</name>
<dbReference type="HOGENOM" id="CLU_494386_0_0_1"/>
<evidence type="ECO:0000313" key="3">
    <source>
        <dbReference type="Proteomes" id="UP000001072"/>
    </source>
</evidence>
<feature type="region of interest" description="Disordered" evidence="1">
    <location>
        <begin position="468"/>
        <end position="551"/>
    </location>
</feature>
<accession>F4RSI4</accession>
<feature type="compositionally biased region" description="Basic and acidic residues" evidence="1">
    <location>
        <begin position="234"/>
        <end position="251"/>
    </location>
</feature>
<dbReference type="KEGG" id="mlr:MELLADRAFT_108265"/>
<feature type="compositionally biased region" description="Polar residues" evidence="1">
    <location>
        <begin position="14"/>
        <end position="34"/>
    </location>
</feature>
<keyword evidence="3" id="KW-1185">Reference proteome</keyword>
<dbReference type="VEuPathDB" id="FungiDB:MELLADRAFT_108265"/>
<feature type="region of interest" description="Disordered" evidence="1">
    <location>
        <begin position="228"/>
        <end position="263"/>
    </location>
</feature>
<organism evidence="3">
    <name type="scientific">Melampsora larici-populina (strain 98AG31 / pathotype 3-4-7)</name>
    <name type="common">Poplar leaf rust fungus</name>
    <dbReference type="NCBI Taxonomy" id="747676"/>
    <lineage>
        <taxon>Eukaryota</taxon>
        <taxon>Fungi</taxon>
        <taxon>Dikarya</taxon>
        <taxon>Basidiomycota</taxon>
        <taxon>Pucciniomycotina</taxon>
        <taxon>Pucciniomycetes</taxon>
        <taxon>Pucciniales</taxon>
        <taxon>Melampsoraceae</taxon>
        <taxon>Melampsora</taxon>
    </lineage>
</organism>
<gene>
    <name evidence="2" type="ORF">MELLADRAFT_108265</name>
</gene>
<dbReference type="InParanoid" id="F4RSI4"/>
<dbReference type="GeneID" id="18923428"/>
<evidence type="ECO:0000256" key="1">
    <source>
        <dbReference type="SAM" id="MobiDB-lite"/>
    </source>
</evidence>
<dbReference type="OrthoDB" id="2507050at2759"/>
<dbReference type="AlphaFoldDB" id="F4RSI4"/>
<reference evidence="3" key="1">
    <citation type="journal article" date="2011" name="Proc. Natl. Acad. Sci. U.S.A.">
        <title>Obligate biotrophy features unraveled by the genomic analysis of rust fungi.</title>
        <authorList>
            <person name="Duplessis S."/>
            <person name="Cuomo C.A."/>
            <person name="Lin Y.-C."/>
            <person name="Aerts A."/>
            <person name="Tisserant E."/>
            <person name="Veneault-Fourrey C."/>
            <person name="Joly D.L."/>
            <person name="Hacquard S."/>
            <person name="Amselem J."/>
            <person name="Cantarel B.L."/>
            <person name="Chiu R."/>
            <person name="Coutinho P.M."/>
            <person name="Feau N."/>
            <person name="Field M."/>
            <person name="Frey P."/>
            <person name="Gelhaye E."/>
            <person name="Goldberg J."/>
            <person name="Grabherr M.G."/>
            <person name="Kodira C.D."/>
            <person name="Kohler A."/>
            <person name="Kuees U."/>
            <person name="Lindquist E.A."/>
            <person name="Lucas S.M."/>
            <person name="Mago R."/>
            <person name="Mauceli E."/>
            <person name="Morin E."/>
            <person name="Murat C."/>
            <person name="Pangilinan J.L."/>
            <person name="Park R."/>
            <person name="Pearson M."/>
            <person name="Quesneville H."/>
            <person name="Rouhier N."/>
            <person name="Sakthikumar S."/>
            <person name="Salamov A.A."/>
            <person name="Schmutz J."/>
            <person name="Selles B."/>
            <person name="Shapiro H."/>
            <person name="Tanguay P."/>
            <person name="Tuskan G.A."/>
            <person name="Henrissat B."/>
            <person name="Van de Peer Y."/>
            <person name="Rouze P."/>
            <person name="Ellis J.G."/>
            <person name="Dodds P.N."/>
            <person name="Schein J.E."/>
            <person name="Zhong S."/>
            <person name="Hamelin R.C."/>
            <person name="Grigoriev I.V."/>
            <person name="Szabo L.J."/>
            <person name="Martin F."/>
        </authorList>
    </citation>
    <scope>NUCLEOTIDE SEQUENCE [LARGE SCALE GENOMIC DNA]</scope>
    <source>
        <strain evidence="3">98AG31 / pathotype 3-4-7</strain>
    </source>
</reference>
<sequence>MSTDKSTRSKKTTAVNSKGQAEGNSQIGNNNLATEESGLIATMLTGNSNNSKDETQQSQNDATTTQTEQSKTVDESNNKSVNDTIQHNDEQQSTKNSTTSNTEMVQDQSSSKRKTPATANTPSSSKGTTKGKRPEGGTNAKFGSDYMSLLASKPTNATNAKLTPSSNKQDELTNDGNEANHNTYDLTTDEPDDLDLNDGKAVWNKALELASIGDIDGASSYFKLHAQLTSKKKSKEEPTPSRESNEKKSNKPVETSSSMTKEDAEIVEEGGLSFIPGAITTHTDIGFTPYFDRNLRELKGPIPLTIFNKQWQELANSYHVEKRVKTDNINKDITTYTGYPYPHEMTQSYAAWNTNYRNFVSVLRDVYKFKTFANWAETHQANVEFYHERDNWMTAFRYDIKIRLNAFAFCVTHNGTNAPPDISQRRENIAAICFAKTRRLNEESFDDNPYAKGGVKYGYDWTTGLPRTSTSNNNNSHQNSHHSFENNNSNSRDNNSSHNNTSNNSNRRPNHRSDHNGIGSRGRGGYNGRNFDPNYAAKKAAAKQNQSGGNV</sequence>
<feature type="compositionally biased region" description="Polar residues" evidence="1">
    <location>
        <begin position="153"/>
        <end position="167"/>
    </location>
</feature>
<evidence type="ECO:0000313" key="2">
    <source>
        <dbReference type="EMBL" id="EGG04688.1"/>
    </source>
</evidence>
<proteinExistence type="predicted"/>
<feature type="compositionally biased region" description="Low complexity" evidence="1">
    <location>
        <begin position="485"/>
        <end position="507"/>
    </location>
</feature>
<dbReference type="RefSeq" id="XP_007412127.1">
    <property type="nucleotide sequence ID" value="XM_007412065.1"/>
</dbReference>